<comment type="similarity">
    <text evidence="2 7">Belongs to the ExbD/TolR family.</text>
</comment>
<dbReference type="Gene3D" id="3.30.420.270">
    <property type="match status" value="1"/>
</dbReference>
<dbReference type="EMBL" id="CP098242">
    <property type="protein sequence ID" value="WAW10275.1"/>
    <property type="molecule type" value="Genomic_DNA"/>
</dbReference>
<feature type="transmembrane region" description="Helical" evidence="8">
    <location>
        <begin position="20"/>
        <end position="40"/>
    </location>
</feature>
<evidence type="ECO:0000256" key="2">
    <source>
        <dbReference type="ARBA" id="ARBA00005811"/>
    </source>
</evidence>
<proteinExistence type="inferred from homology"/>
<dbReference type="PANTHER" id="PTHR30558">
    <property type="entry name" value="EXBD MEMBRANE COMPONENT OF PMF-DRIVEN MACROMOLECULE IMPORT SYSTEM"/>
    <property type="match status" value="1"/>
</dbReference>
<dbReference type="AlphaFoldDB" id="A0A9E9P3I9"/>
<dbReference type="KEGG" id="ovb:NB640_00995"/>
<evidence type="ECO:0000256" key="1">
    <source>
        <dbReference type="ARBA" id="ARBA00004162"/>
    </source>
</evidence>
<keyword evidence="5 8" id="KW-1133">Transmembrane helix</keyword>
<dbReference type="GO" id="GO:0005886">
    <property type="term" value="C:plasma membrane"/>
    <property type="evidence" value="ECO:0007669"/>
    <property type="project" value="UniProtKB-SubCell"/>
</dbReference>
<dbReference type="RefSeq" id="WP_269309283.1">
    <property type="nucleotide sequence ID" value="NZ_CP098242.1"/>
</dbReference>
<reference evidence="9" key="1">
    <citation type="journal article" date="2022" name="Front. Microbiol.">
        <title>New perspectives on an old grouping: The genomic and phenotypic variability of Oxalobacter formigenes and the implications for calcium oxalate stone prevention.</title>
        <authorList>
            <person name="Chmiel J.A."/>
            <person name="Carr C."/>
            <person name="Stuivenberg G.A."/>
            <person name="Venema R."/>
            <person name="Chanyi R.M."/>
            <person name="Al K.F."/>
            <person name="Giguere D."/>
            <person name="Say H."/>
            <person name="Akouris P.P."/>
            <person name="Dominguez Romero S.A."/>
            <person name="Kwong A."/>
            <person name="Tai V."/>
            <person name="Koval S.F."/>
            <person name="Razvi H."/>
            <person name="Bjazevic J."/>
            <person name="Burton J.P."/>
        </authorList>
    </citation>
    <scope>NUCLEOTIDE SEQUENCE</scope>
    <source>
        <strain evidence="9">WoOx3</strain>
    </source>
</reference>
<gene>
    <name evidence="9" type="ORF">NB640_00995</name>
</gene>
<keyword evidence="10" id="KW-1185">Reference proteome</keyword>
<evidence type="ECO:0000256" key="7">
    <source>
        <dbReference type="RuleBase" id="RU003879"/>
    </source>
</evidence>
<dbReference type="GO" id="GO:0022857">
    <property type="term" value="F:transmembrane transporter activity"/>
    <property type="evidence" value="ECO:0007669"/>
    <property type="project" value="InterPro"/>
</dbReference>
<accession>A0A9E9P3I9</accession>
<keyword evidence="3" id="KW-1003">Cell membrane</keyword>
<evidence type="ECO:0000256" key="5">
    <source>
        <dbReference type="ARBA" id="ARBA00022989"/>
    </source>
</evidence>
<dbReference type="PANTHER" id="PTHR30558:SF7">
    <property type="entry name" value="TOL-PAL SYSTEM PROTEIN TOLR"/>
    <property type="match status" value="1"/>
</dbReference>
<comment type="subcellular location">
    <subcellularLocation>
        <location evidence="1">Cell membrane</location>
        <topology evidence="1">Single-pass membrane protein</topology>
    </subcellularLocation>
    <subcellularLocation>
        <location evidence="7">Cell membrane</location>
        <topology evidence="7">Single-pass type II membrane protein</topology>
    </subcellularLocation>
</comment>
<evidence type="ECO:0000256" key="8">
    <source>
        <dbReference type="SAM" id="Phobius"/>
    </source>
</evidence>
<evidence type="ECO:0000256" key="3">
    <source>
        <dbReference type="ARBA" id="ARBA00022475"/>
    </source>
</evidence>
<sequence length="136" mass="14563">MAFGGGLENDDEVMSEINVTPLVDVMLVLLIIFILTVPVLTHTVTLELPQAQNQPNVIELSTVTIAIAKDGTILWDGEALTEAALDARLEALAAQEDQPEIQIRGDTHAEYGSVVKAMAAAQRAGIKKLGFITKPD</sequence>
<evidence type="ECO:0000256" key="4">
    <source>
        <dbReference type="ARBA" id="ARBA00022692"/>
    </source>
</evidence>
<organism evidence="9 10">
    <name type="scientific">Oxalobacter vibrioformis</name>
    <dbReference type="NCBI Taxonomy" id="933080"/>
    <lineage>
        <taxon>Bacteria</taxon>
        <taxon>Pseudomonadati</taxon>
        <taxon>Pseudomonadota</taxon>
        <taxon>Betaproteobacteria</taxon>
        <taxon>Burkholderiales</taxon>
        <taxon>Oxalobacteraceae</taxon>
        <taxon>Oxalobacter</taxon>
    </lineage>
</organism>
<dbReference type="GO" id="GO:0015031">
    <property type="term" value="P:protein transport"/>
    <property type="evidence" value="ECO:0007669"/>
    <property type="project" value="UniProtKB-KW"/>
</dbReference>
<evidence type="ECO:0000313" key="9">
    <source>
        <dbReference type="EMBL" id="WAW10275.1"/>
    </source>
</evidence>
<dbReference type="Pfam" id="PF02472">
    <property type="entry name" value="ExbD"/>
    <property type="match status" value="1"/>
</dbReference>
<dbReference type="InterPro" id="IPR003400">
    <property type="entry name" value="ExbD"/>
</dbReference>
<keyword evidence="4 7" id="KW-0812">Transmembrane</keyword>
<protein>
    <submittedName>
        <fullName evidence="9">Biopolymer transporter ExbD</fullName>
    </submittedName>
</protein>
<name>A0A9E9P3I9_9BURK</name>
<keyword evidence="7" id="KW-0813">Transport</keyword>
<evidence type="ECO:0000313" key="10">
    <source>
        <dbReference type="Proteomes" id="UP001156215"/>
    </source>
</evidence>
<keyword evidence="6 8" id="KW-0472">Membrane</keyword>
<evidence type="ECO:0000256" key="6">
    <source>
        <dbReference type="ARBA" id="ARBA00023136"/>
    </source>
</evidence>
<keyword evidence="7" id="KW-0653">Protein transport</keyword>
<dbReference type="Proteomes" id="UP001156215">
    <property type="component" value="Chromosome"/>
</dbReference>